<feature type="region of interest" description="Disordered" evidence="12">
    <location>
        <begin position="2379"/>
        <end position="2400"/>
    </location>
</feature>
<keyword evidence="8" id="KW-0808">Transferase</keyword>
<dbReference type="Pfam" id="PF22621">
    <property type="entry name" value="CurL-like_PKS_C"/>
    <property type="match status" value="1"/>
</dbReference>
<dbReference type="PROSITE" id="PS52004">
    <property type="entry name" value="KS3_2"/>
    <property type="match status" value="3"/>
</dbReference>
<dbReference type="SUPFAM" id="SSF53901">
    <property type="entry name" value="Thiolase-like"/>
    <property type="match status" value="3"/>
</dbReference>
<gene>
    <name evidence="16" type="ORF">A7985_22710</name>
</gene>
<dbReference type="OrthoDB" id="9807606at2"/>
<dbReference type="InterPro" id="IPR014031">
    <property type="entry name" value="Ketoacyl_synth_C"/>
</dbReference>
<dbReference type="InterPro" id="IPR006162">
    <property type="entry name" value="Ppantetheine_attach_site"/>
</dbReference>
<dbReference type="Gene3D" id="1.10.1240.100">
    <property type="match status" value="3"/>
</dbReference>
<feature type="domain" description="Ketosynthase family 3 (KS3)" evidence="14">
    <location>
        <begin position="2429"/>
        <end position="2853"/>
    </location>
</feature>
<comment type="subcellular location">
    <subcellularLocation>
        <location evidence="1">Cytoplasm</location>
    </subcellularLocation>
</comment>
<organism evidence="16 17">
    <name type="scientific">Pseudoalteromonas luteoviolacea</name>
    <dbReference type="NCBI Taxonomy" id="43657"/>
    <lineage>
        <taxon>Bacteria</taxon>
        <taxon>Pseudomonadati</taxon>
        <taxon>Pseudomonadota</taxon>
        <taxon>Gammaproteobacteria</taxon>
        <taxon>Alteromonadales</taxon>
        <taxon>Pseudoalteromonadaceae</taxon>
        <taxon>Pseudoalteromonas</taxon>
    </lineage>
</organism>
<evidence type="ECO:0000256" key="8">
    <source>
        <dbReference type="ARBA" id="ARBA00022679"/>
    </source>
</evidence>
<dbReference type="SMART" id="SM01294">
    <property type="entry name" value="PKS_PP_betabranch"/>
    <property type="match status" value="1"/>
</dbReference>
<evidence type="ECO:0000259" key="15">
    <source>
        <dbReference type="PROSITE" id="PS52019"/>
    </source>
</evidence>
<keyword evidence="7" id="KW-0597">Phosphoprotein</keyword>
<dbReference type="PROSITE" id="PS50075">
    <property type="entry name" value="CARRIER"/>
    <property type="match status" value="2"/>
</dbReference>
<feature type="region of interest" description="C-terminal hotdog fold" evidence="11">
    <location>
        <begin position="1688"/>
        <end position="1837"/>
    </location>
</feature>
<dbReference type="InterPro" id="IPR042104">
    <property type="entry name" value="PKS_dehydratase_sf"/>
</dbReference>
<evidence type="ECO:0000256" key="5">
    <source>
        <dbReference type="ARBA" id="ARBA00022450"/>
    </source>
</evidence>
<dbReference type="InterPro" id="IPR049551">
    <property type="entry name" value="PKS_DH_C"/>
</dbReference>
<feature type="region of interest" description="N-terminal hotdog fold" evidence="11">
    <location>
        <begin position="40"/>
        <end position="170"/>
    </location>
</feature>
<dbReference type="SMART" id="SM00823">
    <property type="entry name" value="PKS_PP"/>
    <property type="match status" value="3"/>
</dbReference>
<feature type="domain" description="PKS/mFAS DH" evidence="15">
    <location>
        <begin position="1551"/>
        <end position="1837"/>
    </location>
</feature>
<dbReference type="InterPro" id="IPR049900">
    <property type="entry name" value="PKS_mFAS_DH"/>
</dbReference>
<dbReference type="Proteomes" id="UP000093366">
    <property type="component" value="Unassembled WGS sequence"/>
</dbReference>
<dbReference type="PANTHER" id="PTHR43775">
    <property type="entry name" value="FATTY ACID SYNTHASE"/>
    <property type="match status" value="1"/>
</dbReference>
<protein>
    <recommendedName>
        <fullName evidence="18">3-hydroxyacyl-CoA dehydrogenase</fullName>
    </recommendedName>
</protein>
<dbReference type="GO" id="GO:0005737">
    <property type="term" value="C:cytoplasm"/>
    <property type="evidence" value="ECO:0007669"/>
    <property type="project" value="UniProtKB-SubCell"/>
</dbReference>
<dbReference type="InterPro" id="IPR050091">
    <property type="entry name" value="PKS_NRPS_Biosynth_Enz"/>
</dbReference>
<dbReference type="Pfam" id="PF21089">
    <property type="entry name" value="PKS_DH_N"/>
    <property type="match status" value="3"/>
</dbReference>
<dbReference type="PANTHER" id="PTHR43775:SF37">
    <property type="entry name" value="SI:DKEY-61P9.11"/>
    <property type="match status" value="1"/>
</dbReference>
<feature type="region of interest" description="Disordered" evidence="12">
    <location>
        <begin position="4295"/>
        <end position="4317"/>
    </location>
</feature>
<dbReference type="InterPro" id="IPR057326">
    <property type="entry name" value="KR_dom"/>
</dbReference>
<dbReference type="Pfam" id="PF00109">
    <property type="entry name" value="ketoacyl-synt"/>
    <property type="match status" value="3"/>
</dbReference>
<dbReference type="InterPro" id="IPR054514">
    <property type="entry name" value="RhiE-like_linker"/>
</dbReference>
<comment type="pathway">
    <text evidence="2">Antibiotic biosynthesis.</text>
</comment>
<dbReference type="Gene3D" id="3.40.50.720">
    <property type="entry name" value="NAD(P)-binding Rossmann-like Domain"/>
    <property type="match status" value="3"/>
</dbReference>
<dbReference type="CDD" id="cd08953">
    <property type="entry name" value="KR_2_SDR_x"/>
    <property type="match status" value="3"/>
</dbReference>
<dbReference type="CDD" id="cd00833">
    <property type="entry name" value="PKS"/>
    <property type="match status" value="3"/>
</dbReference>
<evidence type="ECO:0000313" key="16">
    <source>
        <dbReference type="EMBL" id="OCQ18830.1"/>
    </source>
</evidence>
<feature type="region of interest" description="C-terminal hotdog fold" evidence="11">
    <location>
        <begin position="185"/>
        <end position="333"/>
    </location>
</feature>
<evidence type="ECO:0000313" key="17">
    <source>
        <dbReference type="Proteomes" id="UP000093366"/>
    </source>
</evidence>
<keyword evidence="9" id="KW-0677">Repeat</keyword>
<dbReference type="Gene3D" id="3.10.129.110">
    <property type="entry name" value="Polyketide synthase dehydratase"/>
    <property type="match status" value="3"/>
</dbReference>
<evidence type="ECO:0000256" key="11">
    <source>
        <dbReference type="PROSITE-ProRule" id="PRU01363"/>
    </source>
</evidence>
<evidence type="ECO:0000256" key="3">
    <source>
        <dbReference type="ARBA" id="ARBA00005194"/>
    </source>
</evidence>
<evidence type="ECO:0000256" key="9">
    <source>
        <dbReference type="ARBA" id="ARBA00022737"/>
    </source>
</evidence>
<dbReference type="InterPro" id="IPR016039">
    <property type="entry name" value="Thiolase-like"/>
</dbReference>
<dbReference type="Pfam" id="PF00550">
    <property type="entry name" value="PP-binding"/>
    <property type="match status" value="3"/>
</dbReference>
<dbReference type="Gene3D" id="1.10.1200.10">
    <property type="entry name" value="ACP-like"/>
    <property type="match status" value="3"/>
</dbReference>
<feature type="region of interest" description="N-terminal hotdog fold" evidence="11">
    <location>
        <begin position="1551"/>
        <end position="1677"/>
    </location>
</feature>
<dbReference type="Pfam" id="PF22336">
    <property type="entry name" value="RhiE-like_linker"/>
    <property type="match status" value="2"/>
</dbReference>
<dbReference type="GO" id="GO:0071770">
    <property type="term" value="P:DIM/DIP cell wall layer assembly"/>
    <property type="evidence" value="ECO:0007669"/>
    <property type="project" value="TreeGrafter"/>
</dbReference>
<dbReference type="PROSITE" id="PS00606">
    <property type="entry name" value="KS3_1"/>
    <property type="match status" value="1"/>
</dbReference>
<comment type="function">
    <text evidence="10">Involved in production of the polyketide antibiotic thailandamide.</text>
</comment>
<keyword evidence="5" id="KW-0596">Phosphopantetheine</keyword>
<feature type="domain" description="Carrier" evidence="13">
    <location>
        <begin position="2292"/>
        <end position="2372"/>
    </location>
</feature>
<reference evidence="17" key="1">
    <citation type="submission" date="2016-07" db="EMBL/GenBank/DDBJ databases">
        <authorList>
            <person name="Florea S."/>
            <person name="Webb J.S."/>
            <person name="Jaromczyk J."/>
            <person name="Schardl C.L."/>
        </authorList>
    </citation>
    <scope>NUCLEOTIDE SEQUENCE [LARGE SCALE GENOMIC DNA]</scope>
    <source>
        <strain evidence="17">IPB1</strain>
    </source>
</reference>
<evidence type="ECO:0000256" key="1">
    <source>
        <dbReference type="ARBA" id="ARBA00004496"/>
    </source>
</evidence>
<dbReference type="SMART" id="SM00822">
    <property type="entry name" value="PKS_KR"/>
    <property type="match status" value="3"/>
</dbReference>
<feature type="compositionally biased region" description="Polar residues" evidence="12">
    <location>
        <begin position="2381"/>
        <end position="2392"/>
    </location>
</feature>
<feature type="active site" description="Proton donor; for dehydratase activity" evidence="11">
    <location>
        <position position="1749"/>
    </location>
</feature>
<dbReference type="FunFam" id="3.40.47.10:FF:000019">
    <property type="entry name" value="Polyketide synthase type I"/>
    <property type="match status" value="2"/>
</dbReference>
<accession>A0A1C0TJY4</accession>
<dbReference type="PROSITE" id="PS52019">
    <property type="entry name" value="PKS_MFAS_DH"/>
    <property type="match status" value="3"/>
</dbReference>
<feature type="region of interest" description="C-terminal hotdog fold" evidence="11">
    <location>
        <begin position="4463"/>
        <end position="4608"/>
    </location>
</feature>
<comment type="caution">
    <text evidence="16">The sequence shown here is derived from an EMBL/GenBank/DDBJ whole genome shotgun (WGS) entry which is preliminary data.</text>
</comment>
<feature type="active site" description="Proton acceptor; for dehydratase activity" evidence="11">
    <location>
        <position position="1580"/>
    </location>
</feature>
<evidence type="ECO:0000259" key="13">
    <source>
        <dbReference type="PROSITE" id="PS50075"/>
    </source>
</evidence>
<dbReference type="GO" id="GO:0004312">
    <property type="term" value="F:fatty acid synthase activity"/>
    <property type="evidence" value="ECO:0007669"/>
    <property type="project" value="TreeGrafter"/>
</dbReference>
<evidence type="ECO:0000256" key="12">
    <source>
        <dbReference type="SAM" id="MobiDB-lite"/>
    </source>
</evidence>
<sequence>MINFIEHLVSQVKNKNLAKSDALSLIQQFAEGAEKAKVIHPLLQTNKSNFNKQCYTSTFSGEEFFLKDHQVEVSANSLSKIFPGVCYLEMARAALVDAQELQADDAASGRFVELQNIVWVRPLLVEQKQQAHIELFPVDDTRTDFEIFVIEAEEEVVLCRGTGVLHQTPFKIGESLANVQQRIAGEALSATELYQAYENIGLHYGPAFQAIQGLVKGDKEVLTTLQLPTACQGAGDKYWLHPSMLDGALQSTIGLFDDPAAFTDQPMLPFAVESVKIAAEFTQTMYARLKSDSDISTADNLIKLDLDLYNEQGQCVLQATGFSSRKVAQAATETAPISRLIAKPVWQTLPQVSVQRAQADKTIQQVLLIDAASVFAAPLGSANAHIAVTTVQLEEAEKSSNYIKLASFCFDMIKNVLEAQPDKAVHLQLVCAQQSEHLIEGITGLLASVEAEYPRFRGQLLLIDDISAHNQQAIEFIASGITQPEPILRQQQQQWQQRVWQEQVAVNGNPQQPWRADGVYLILGGLGGVGTVFAQEIAHQVPSATILIAGRAQLEAAQQAKLAQITGKVEYIQLDVTDGAQTTAAIAQIQQQYGQLNGVLQCAGVVDDKLLLNKSLDEFKRVLAPKVEGVYNLDKACQNIELDFFVLFSSIAAMGNVGQSDYACANGFLDHFAAYRNRLLAAGARFGATRSINWPLWQAGGMAPPEHTQQALQNRFGMHPLDPETGIQLFYQALQLNGDNLLVVKGELDKIRTQLLKSEVTQAATVAAEKSDPQPQLGQDEELLSNKVKRYISGHLSKLIKLPLNEIDTTEKLEKYGIDSIVATEITQAFEQDFDTLPKTLFFEYQTIAELAGYFLRDHREKVSAMFDVATSNNATPKPAAAPKPRIVSHSATTREVRAKRNKAPRLAQRQAQQVQYPDDEAIAIVGLSGQYPQSDDLEAYWDNLKNGQDCITEVPEERWRWQDYYTQDRMQRGKHFSKWGGFINGVDEFDPLFFNIAPAEAEAIDPQERLFLQHAWMAVEDAGYTRKKLSEKHPKQNLGGQVGVYVGVMYSEFQLFGAEKSVQGEKQGIASSFSSIANRVSYVLDIHGPSIAMDTMCSSSLTAIHLACQDLKSGRTNLAIAGGVNVTIHPNKYLILSQGQFISTDGHCQSFGVGGDGYIPGEGVGAVVLKRLSEAEAQGNHIYGVICASALNHGGKTNGYTVPNPVAQTDVIKQALSAGKVDPRHVSYLEAHGTGTKLGDPIEISALHRAYNEATEITAASPTCYVGSVKSNIGHGESAAGIAGLTKVLLQMKHGQLVPSLHSRVLNPNIDFSKTNFHVNQTLTPWQRPVVDGKEIPRYAGLSSFGAGGANAHLIIKEHMATAQAHSAHPHQDMVAILLSARTAQQLKQKAHDLVAFLQKPDCADALNTPAFMSNLAYTLQMGREAMDERLAVLVSSGTELVEKLLAYVDGDTDIEYLTCGQAYANKETLSLFNTDENLKEATHKWLQSGKVHRLTELWAKGLEVDWAVMYQDQQPQLLSLPSYPFAKDKFAMPKLTDKPVIAGAGAVLHPLLHANTSDVEQQKFTTLFSGEEYFLAHHQLSLAGAQPVKVLPAVVYLEMAREAVTRSVPASADACHVVLHNSVWLRPLVVTQATEVVTRLAVEDDANYKVEVHSLVNDEWILHFVSDAQLSHATASAAIEAAHFDAASLSHTALYERFSALGIEYGAGFQSISQVGVIDDKPAVKLSLNEAAIDASGQVQLAPGMMDAAFQAIAATAFAKGQRTAKNAYIPYSQGSMTILAPCTAQMIAVLTPHSTTTDGDEYLSLDIDLYQATGECAVQIRGLTLVSLGKSALSASVDPTSVAPTSVDPTGENAILMASPVWQSLSLDAPHDVQPLRRLILSAAPVSDPSAFTTPYTQIEHVPEAVFAQANSAEGYMQLASYVFTRIKTELASSNKDNCMVQLVLGQEHALAMGLASLMRTAMAEEPRFVGQVILSDATTANTQAQLLEQLAAHRHVSLLDATAGEVKGIEWQAQDVTTDAQAYADDGVFLITGGLGGLGKLVAKDILANTDNSTVVLTGRGTRTAQQVAEALALSDEHTARVVYQQVDLEALSQVQACFAAMSGAGKPVTTIIHSAGMVDDAYILNKDEQAFQRVLAPKVIGTHNLDIASKDLELDNFILFSSVSGAFGNPGQADYAAANGFMDQFATYRNQLTQQQRRTGRALSINWPIWQAGGMRIDEGTLAILKEATGIVPLASQTGLAALKSLLSRGTERAIVLQGDTTKLAQMLRTDSPAEVVKPAQNHVSEAVSETLLKQAQRFIAKLLSSTLKIPEKEIKPALPFEHFGIDSVIAMQLTNDLEAQFGDLPKTLFFEYQSTDALAKYFLKQHRTRLEEKLGQSSANNTQRTQPVAHVTAAQAAKPSLQHSAATSRFKTVKSAAAPQPRQIEVAIVGLAGRYPQSDNIEEFWQNLCEGRDCISEIPAERWDHNRFFDAQRGKQGKCYSAWGGFVSDFDKFDPQFFNITPKEAAMLDPQERLFLQTAWETIEDAGYSRERIFGERVGVYVGVMWGQYELYGAQSVLQKETVITGSSYASIANRVSYYFNFSGPSMAVDTMCSSSLTAIHLACKDIQQGEISAAIAGGVNLSVHPYKYLNLSQGNFVSSDGRCRSFGDGGDGYVPGEGVGAILLKPLDVAREQGDHIYAVIKSSHLNHGGKTNGYTVPNPVAQAALIHESLQKGNIAPESINYIEAHGTGTSLGDPIEIRGLQEAFAHAKLDNQTCPIGSVKSNIGHLESAAGIAAVTKSLLQLKHNQIVPSLHAKTLNPNIDFAATPFYVAQTLSPLNESRDQQARVSVSSFGAGGANAHLVLQAYPEDSASGCASSDTPQVFVLSGKDPQALREYVNKYLTWLGQRPQALNFADVIYTAMVGRSAMEERLGVVCSSFDELTEKLHLWLELEANDSSNKEATLASADIFVGNSKAQATAGAVNFIEGDAGMAFLDAVAQNNDVDKLAQLWVSGLDIEWQRYFGEGSKRVSMPTYPFKKEKYWVDVAQHAQLDAAADTAQAASDLPWHTAQEVYFTPQWAQRDITHSAPQVSPATRVLFLNTDKSLQAQILAKLGVSGSVMTVSHDSDSSRFEAEQNTRFTLNCANESQLIELATHLKHTETLPDVIIHQGTAIHLGEHSSALLDTDVRCMLLLCRELMKHAQKALRIVSFSVAQTGMLNAHNTALSGFFRALSAENPRYRAKSLEFIAQSGTVNQALVAQGVAQEVATDDWQSAQLRYTVSATQLQGFQQSLMEYSAPRADQGALALRQSGVYLITGGLGGLGYAVAQYLAEQVRANLILLGRSPLCADKQRKITALNRLGARVEYVQADIADKASLAAGLQQLPADFAHINGVFHSAGVSKDAFIYRKSVSQISAVVAPKLTGTLNLDTLLKDQDLDMFVLFSSVSAVTGNPGQSDYGYANCFLDTFAQSRTALVTEGQRRGKTLSINWPYWQAGGMQLSEDKTTASYAQTGMLPIPTDVGIAMLSQLLNSAPEQVIPLYGAADKLKQHVLAMASSQPIKAHSGGQKASRSKGNAKAQLTELLKQLISAETNLSIERIDSRESFESFGIDSVIIGKINHSLEQHLGELPQTLLYEYDNVDALTDHLLVEFNAASLLAEQTEVVNEDEVDYEMQFPEMQNEEDTSSLDTADAMVTEPSDAAQADTRVAIIGMHGIYAGSDDLNGYWQSLIAGEESIALVPAERWDYETFYDAAPEKAADGKIYCKWGGFLSSYNLFDAERFNISAHEANIIDPQERLFLLSVFSTLEDAGYTKESIKRASGVDKQASVGVFVGVTSNTYQLLASDEWNKGNAVSPASLPWSIANRVSYYFDFKGPSMPIDTACSSSLVAIDYACQSLLSGGCDMAIAGGVNLYLHPAKYHSLCVRRMLSGDGKCASYGVGDDGFIPSEGVGSILLKPLDKAVQDGDHIHGIVRASAHAHSGRSNGYSAPNPNSQAELITRTLELGALHPEEVSYIEGHGTGTTLGDSLEVVALSKAFKKHSKQKQFCAIGSVKANVGHSESAAGIAGVTKVLLQMKHRQLAPSINSAQINPNIEFEHTPFYLQTTPSEWQVANGGPRIALVNSFGAGGVNACVAIEEFIASDAPVAETVAHPLLFVLSARNKALLATAVTQYAEYLQRQQDVDLDSLCYTLQIGREEQDERLAIVFSSQQELVTSLQRVAQGQTCDNAVMATLPDTRKVQASLARDNGEALSAALLERVAAAWTAGTQVVWLSLYEESAPQKMSLPTSPFDLQPYWVSQPDATEQSLAAPVKSVAQQNTAEPVAAPEPTESEDEQFHPLIESSFPTSQGAEFVSKLSKELAFVKDHQVNGHAIFPGAGLLEIAYMSGSLLSDKPLYKLSDVVFSMPVDVRGEHKTIHTAFINGGSANYPSKEFEVASADDMGVHCEGVVHYSDSGENTDEGNYLAQINAIINNHESRVNGQDLYQNYQAHGLAYGPSLQVIDKVYQSHDASVAILELPACVAPTADEFALHPSIMDGAFQSVAGAVEKSNDNALYLPFAIENITIFGPIPSKCFSYVQRSNKRQTPGVKTFNIVLANMAGEVILKIENIYLKSVIDEPSEAAGVH</sequence>
<feature type="domain" description="PKS/mFAS DH" evidence="15">
    <location>
        <begin position="4325"/>
        <end position="4608"/>
    </location>
</feature>
<dbReference type="InterPro" id="IPR014030">
    <property type="entry name" value="Ketoacyl_synth_N"/>
</dbReference>
<dbReference type="Gene3D" id="3.40.47.10">
    <property type="match status" value="3"/>
</dbReference>
<dbReference type="SMART" id="SM00826">
    <property type="entry name" value="PKS_DH"/>
    <property type="match status" value="3"/>
</dbReference>
<feature type="active site" description="Proton acceptor; for dehydratase activity" evidence="11">
    <location>
        <position position="69"/>
    </location>
</feature>
<evidence type="ECO:0000259" key="14">
    <source>
        <dbReference type="PROSITE" id="PS52004"/>
    </source>
</evidence>
<feature type="domain" description="Ketosynthase family 3 (KS3)" evidence="14">
    <location>
        <begin position="920"/>
        <end position="1359"/>
    </location>
</feature>
<dbReference type="InterPro" id="IPR049552">
    <property type="entry name" value="PKS_DH_N"/>
</dbReference>
<evidence type="ECO:0000256" key="4">
    <source>
        <dbReference type="ARBA" id="ARBA00006484"/>
    </source>
</evidence>
<dbReference type="GO" id="GO:0031177">
    <property type="term" value="F:phosphopantetheine binding"/>
    <property type="evidence" value="ECO:0007669"/>
    <property type="project" value="InterPro"/>
</dbReference>
<evidence type="ECO:0000256" key="10">
    <source>
        <dbReference type="ARBA" id="ARBA00054155"/>
    </source>
</evidence>
<dbReference type="InterPro" id="IPR036291">
    <property type="entry name" value="NAD(P)-bd_dom_sf"/>
</dbReference>
<name>A0A1C0TJY4_9GAMM</name>
<comment type="pathway">
    <text evidence="3">Lipid metabolism; fatty acid biosynthesis.</text>
</comment>
<evidence type="ECO:0000256" key="6">
    <source>
        <dbReference type="ARBA" id="ARBA00022490"/>
    </source>
</evidence>
<feature type="active site" description="Proton acceptor; for dehydratase activity" evidence="11">
    <location>
        <position position="4354"/>
    </location>
</feature>
<dbReference type="Pfam" id="PF08659">
    <property type="entry name" value="KR"/>
    <property type="match status" value="3"/>
</dbReference>
<feature type="domain" description="Carrier" evidence="13">
    <location>
        <begin position="782"/>
        <end position="859"/>
    </location>
</feature>
<dbReference type="InterPro" id="IPR036736">
    <property type="entry name" value="ACP-like_sf"/>
</dbReference>
<dbReference type="GO" id="GO:0004315">
    <property type="term" value="F:3-oxoacyl-[acyl-carrier-protein] synthase activity"/>
    <property type="evidence" value="ECO:0007669"/>
    <property type="project" value="InterPro"/>
</dbReference>
<dbReference type="SUPFAM" id="SSF47336">
    <property type="entry name" value="ACP-like"/>
    <property type="match status" value="3"/>
</dbReference>
<dbReference type="Pfam" id="PF02801">
    <property type="entry name" value="Ketoacyl-synt_C"/>
    <property type="match status" value="3"/>
</dbReference>
<feature type="domain" description="PKS/mFAS DH" evidence="15">
    <location>
        <begin position="40"/>
        <end position="333"/>
    </location>
</feature>
<dbReference type="Pfam" id="PF14765">
    <property type="entry name" value="PS-DH"/>
    <property type="match status" value="3"/>
</dbReference>
<dbReference type="InterPro" id="IPR049490">
    <property type="entry name" value="C883_1060-like_KR_N"/>
</dbReference>
<dbReference type="SUPFAM" id="SSF51735">
    <property type="entry name" value="NAD(P)-binding Rossmann-fold domains"/>
    <property type="match status" value="3"/>
</dbReference>
<evidence type="ECO:0000256" key="7">
    <source>
        <dbReference type="ARBA" id="ARBA00022553"/>
    </source>
</evidence>
<dbReference type="InterPro" id="IPR018201">
    <property type="entry name" value="Ketoacyl_synth_AS"/>
</dbReference>
<dbReference type="GO" id="GO:0005886">
    <property type="term" value="C:plasma membrane"/>
    <property type="evidence" value="ECO:0007669"/>
    <property type="project" value="TreeGrafter"/>
</dbReference>
<keyword evidence="6" id="KW-0963">Cytoplasm</keyword>
<dbReference type="Pfam" id="PF21394">
    <property type="entry name" value="Beta-ketacyl_N"/>
    <property type="match status" value="1"/>
</dbReference>
<dbReference type="InterPro" id="IPR020806">
    <property type="entry name" value="PKS_PP-bd"/>
</dbReference>
<dbReference type="InterPro" id="IPR020841">
    <property type="entry name" value="PKS_Beta-ketoAc_synthase_dom"/>
</dbReference>
<feature type="region of interest" description="N-terminal hotdog fold" evidence="11">
    <location>
        <begin position="4325"/>
        <end position="4444"/>
    </location>
</feature>
<feature type="active site" description="Proton donor; for dehydratase activity" evidence="11">
    <location>
        <position position="246"/>
    </location>
</feature>
<evidence type="ECO:0008006" key="18">
    <source>
        <dbReference type="Google" id="ProtNLM"/>
    </source>
</evidence>
<dbReference type="EMBL" id="MAUJ01000012">
    <property type="protein sequence ID" value="OCQ18830.1"/>
    <property type="molecule type" value="Genomic_DNA"/>
</dbReference>
<dbReference type="GO" id="GO:0006633">
    <property type="term" value="P:fatty acid biosynthetic process"/>
    <property type="evidence" value="ECO:0007669"/>
    <property type="project" value="UniProtKB-UniPathway"/>
</dbReference>
<evidence type="ECO:0000256" key="2">
    <source>
        <dbReference type="ARBA" id="ARBA00004792"/>
    </source>
</evidence>
<dbReference type="InterPro" id="IPR013968">
    <property type="entry name" value="PKS_KR"/>
</dbReference>
<dbReference type="InterPro" id="IPR009081">
    <property type="entry name" value="PP-bd_ACP"/>
</dbReference>
<feature type="domain" description="Ketosynthase family 3 (KS3)" evidence="14">
    <location>
        <begin position="3692"/>
        <end position="4125"/>
    </location>
</feature>
<comment type="similarity">
    <text evidence="4">Belongs to the short-chain dehydrogenases/reductases (SDR) family.</text>
</comment>
<dbReference type="InterPro" id="IPR020807">
    <property type="entry name" value="PKS_DH"/>
</dbReference>
<dbReference type="RefSeq" id="WP_065792710.1">
    <property type="nucleotide sequence ID" value="NZ_MAUJ01000012.1"/>
</dbReference>
<dbReference type="SMART" id="SM00825">
    <property type="entry name" value="PKS_KS"/>
    <property type="match status" value="3"/>
</dbReference>
<feature type="active site" description="Proton donor; for dehydratase activity" evidence="11">
    <location>
        <position position="4524"/>
    </location>
</feature>
<dbReference type="UniPathway" id="UPA00094"/>
<dbReference type="PROSITE" id="PS00012">
    <property type="entry name" value="PHOSPHOPANTETHEINE"/>
    <property type="match status" value="2"/>
</dbReference>
<proteinExistence type="inferred from homology"/>